<accession>A0AB33K7Z4</accession>
<feature type="region of interest" description="Disordered" evidence="1">
    <location>
        <begin position="1"/>
        <end position="50"/>
    </location>
</feature>
<evidence type="ECO:0000256" key="1">
    <source>
        <dbReference type="SAM" id="MobiDB-lite"/>
    </source>
</evidence>
<dbReference type="EMBL" id="AP035884">
    <property type="protein sequence ID" value="BFP51769.1"/>
    <property type="molecule type" value="Genomic_DNA"/>
</dbReference>
<name>A0AB33K7Z4_9ACTN</name>
<gene>
    <name evidence="2" type="ORF">SCMC78_15760</name>
</gene>
<proteinExistence type="predicted"/>
<protein>
    <submittedName>
        <fullName evidence="2">Uncharacterized protein</fullName>
    </submittedName>
</protein>
<dbReference type="KEGG" id="stcm:SCMC78_15760"/>
<dbReference type="RefSeq" id="WP_319598595.1">
    <property type="nucleotide sequence ID" value="NZ_AP035884.1"/>
</dbReference>
<feature type="compositionally biased region" description="Polar residues" evidence="1">
    <location>
        <begin position="15"/>
        <end position="24"/>
    </location>
</feature>
<sequence length="151" mass="16250">MGFDEEWAQLRAEATQRQATSTRLNGVPDEPGPGFGNNVLASTPQEKAAASRTIQDELLGSTAKAANHADESSKAAAREFTDWATGPAIKKLDETWDKQVKTLTNRLQTERDGLIGTAKNFAGQELDIRSQFSPLLISRYGAGTSVGDGQK</sequence>
<organism evidence="2">
    <name type="scientific">Streptomyces sp. CMC78</name>
    <dbReference type="NCBI Taxonomy" id="3231512"/>
    <lineage>
        <taxon>Bacteria</taxon>
        <taxon>Bacillati</taxon>
        <taxon>Actinomycetota</taxon>
        <taxon>Actinomycetes</taxon>
        <taxon>Kitasatosporales</taxon>
        <taxon>Streptomycetaceae</taxon>
        <taxon>Streptomyces</taxon>
    </lineage>
</organism>
<dbReference type="AlphaFoldDB" id="A0AB33K7Z4"/>
<reference evidence="2" key="1">
    <citation type="submission" date="2024-07" db="EMBL/GenBank/DDBJ databases">
        <title>Complete genome sequences of cellulolytic bacteria, Kitasatospora sp. CMC57 and Streptomyces sp. CMC78, isolated from Japanese agricultural soil.</title>
        <authorList>
            <person name="Hashimoto T."/>
            <person name="Ito M."/>
            <person name="Iwamoto M."/>
            <person name="Fukahori D."/>
            <person name="Shoda T."/>
            <person name="Sakoda M."/>
            <person name="Morohoshi T."/>
            <person name="Mitsuboshi M."/>
            <person name="Nishizawa T."/>
        </authorList>
    </citation>
    <scope>NUCLEOTIDE SEQUENCE</scope>
    <source>
        <strain evidence="2">CMC78</strain>
    </source>
</reference>
<evidence type="ECO:0000313" key="2">
    <source>
        <dbReference type="EMBL" id="BFP51769.1"/>
    </source>
</evidence>